<reference evidence="7" key="1">
    <citation type="submission" date="2019-10" db="EMBL/GenBank/DDBJ databases">
        <title>Draft genome sequece of Microseira wollei NIES-4236.</title>
        <authorList>
            <person name="Yamaguchi H."/>
            <person name="Suzuki S."/>
            <person name="Kawachi M."/>
        </authorList>
    </citation>
    <scope>NUCLEOTIDE SEQUENCE</scope>
    <source>
        <strain evidence="7">NIES-4236</strain>
    </source>
</reference>
<feature type="transmembrane region" description="Helical" evidence="6">
    <location>
        <begin position="254"/>
        <end position="280"/>
    </location>
</feature>
<dbReference type="Proteomes" id="UP001050975">
    <property type="component" value="Unassembled WGS sequence"/>
</dbReference>
<evidence type="ECO:0000256" key="6">
    <source>
        <dbReference type="SAM" id="Phobius"/>
    </source>
</evidence>
<keyword evidence="2" id="KW-1003">Cell membrane</keyword>
<proteinExistence type="predicted"/>
<evidence type="ECO:0000256" key="2">
    <source>
        <dbReference type="ARBA" id="ARBA00022475"/>
    </source>
</evidence>
<accession>A0AAV3X5H0</accession>
<keyword evidence="5 6" id="KW-0472">Membrane</keyword>
<keyword evidence="3 6" id="KW-0812">Transmembrane</keyword>
<dbReference type="RefSeq" id="WP_226577884.1">
    <property type="nucleotide sequence ID" value="NZ_BLAY01000022.1"/>
</dbReference>
<dbReference type="Pfam" id="PF03631">
    <property type="entry name" value="Virul_fac_BrkB"/>
    <property type="match status" value="1"/>
</dbReference>
<dbReference type="PANTHER" id="PTHR30213">
    <property type="entry name" value="INNER MEMBRANE PROTEIN YHJD"/>
    <property type="match status" value="1"/>
</dbReference>
<protein>
    <submittedName>
        <fullName evidence="7">Uncharacterized protein</fullName>
    </submittedName>
</protein>
<evidence type="ECO:0000256" key="4">
    <source>
        <dbReference type="ARBA" id="ARBA00022989"/>
    </source>
</evidence>
<sequence length="290" mass="31924">MGFPRFIRFFRHLNWATLKLAFQRAGEQRLPGLAAEMAYNAMLSLFPTILALLTAIGLFASLRFTVRDIAYQVSQVAPHEALFLIQGFVQTVSKSQNQGLFSLSFIVALWTASGAQSAAMAALDEIHQIPLQQRRPFWKAKLVSIGLTIGTILLLIVAAFLMFISDLIVQAVASQSGNLESQLLKIWQLLTWPAGLAIIASAFAFVYRYGPSRWQKGTPILPGAILAAISWAILSSLFRLYVTNFGNYNAAYGAVGTFIVLMLWLNLSSLVMLFGGQLNVTVGESMRQKS</sequence>
<evidence type="ECO:0000313" key="8">
    <source>
        <dbReference type="Proteomes" id="UP001050975"/>
    </source>
</evidence>
<feature type="transmembrane region" description="Helical" evidence="6">
    <location>
        <begin position="38"/>
        <end position="60"/>
    </location>
</feature>
<feature type="transmembrane region" description="Helical" evidence="6">
    <location>
        <begin position="184"/>
        <end position="207"/>
    </location>
</feature>
<feature type="transmembrane region" description="Helical" evidence="6">
    <location>
        <begin position="142"/>
        <end position="164"/>
    </location>
</feature>
<comment type="caution">
    <text evidence="7">The sequence shown here is derived from an EMBL/GenBank/DDBJ whole genome shotgun (WGS) entry which is preliminary data.</text>
</comment>
<evidence type="ECO:0000256" key="5">
    <source>
        <dbReference type="ARBA" id="ARBA00023136"/>
    </source>
</evidence>
<dbReference type="AlphaFoldDB" id="A0AAV3X5H0"/>
<dbReference type="PANTHER" id="PTHR30213:SF0">
    <property type="entry name" value="UPF0761 MEMBRANE PROTEIN YIHY"/>
    <property type="match status" value="1"/>
</dbReference>
<comment type="subcellular location">
    <subcellularLocation>
        <location evidence="1">Cell membrane</location>
        <topology evidence="1">Multi-pass membrane protein</topology>
    </subcellularLocation>
</comment>
<feature type="transmembrane region" description="Helical" evidence="6">
    <location>
        <begin position="219"/>
        <end position="242"/>
    </location>
</feature>
<keyword evidence="8" id="KW-1185">Reference proteome</keyword>
<dbReference type="InterPro" id="IPR017039">
    <property type="entry name" value="Virul_fac_BrkB"/>
</dbReference>
<gene>
    <name evidence="7" type="ORF">MiSe_18080</name>
</gene>
<dbReference type="NCBIfam" id="TIGR00765">
    <property type="entry name" value="yihY_not_rbn"/>
    <property type="match status" value="1"/>
</dbReference>
<name>A0AAV3X5H0_9CYAN</name>
<evidence type="ECO:0000313" key="7">
    <source>
        <dbReference type="EMBL" id="GET37055.1"/>
    </source>
</evidence>
<dbReference type="GO" id="GO:0005886">
    <property type="term" value="C:plasma membrane"/>
    <property type="evidence" value="ECO:0007669"/>
    <property type="project" value="UniProtKB-SubCell"/>
</dbReference>
<evidence type="ECO:0000256" key="1">
    <source>
        <dbReference type="ARBA" id="ARBA00004651"/>
    </source>
</evidence>
<evidence type="ECO:0000256" key="3">
    <source>
        <dbReference type="ARBA" id="ARBA00022692"/>
    </source>
</evidence>
<keyword evidence="4 6" id="KW-1133">Transmembrane helix</keyword>
<organism evidence="7 8">
    <name type="scientific">Microseira wollei NIES-4236</name>
    <dbReference type="NCBI Taxonomy" id="2530354"/>
    <lineage>
        <taxon>Bacteria</taxon>
        <taxon>Bacillati</taxon>
        <taxon>Cyanobacteriota</taxon>
        <taxon>Cyanophyceae</taxon>
        <taxon>Oscillatoriophycideae</taxon>
        <taxon>Aerosakkonematales</taxon>
        <taxon>Aerosakkonemataceae</taxon>
        <taxon>Microseira</taxon>
    </lineage>
</organism>
<dbReference type="PIRSF" id="PIRSF035875">
    <property type="entry name" value="RNase_BN"/>
    <property type="match status" value="1"/>
</dbReference>
<dbReference type="EMBL" id="BLAY01000022">
    <property type="protein sequence ID" value="GET37055.1"/>
    <property type="molecule type" value="Genomic_DNA"/>
</dbReference>